<sequence length="80" mass="8840">MIATSSQDKLSKPSPSFGFSRLLCLPQPLLASVFFLHLCRWICQSNPPQSTMNLYKQNPKGPKPSLLQYVGICTKIGVST</sequence>
<dbReference type="AlphaFoldDB" id="A0A822ZUV6"/>
<protein>
    <submittedName>
        <fullName evidence="1">Uncharacterized protein</fullName>
    </submittedName>
</protein>
<evidence type="ECO:0000313" key="2">
    <source>
        <dbReference type="Proteomes" id="UP000607653"/>
    </source>
</evidence>
<gene>
    <name evidence="1" type="ORF">HUJ06_018690</name>
</gene>
<dbReference type="EMBL" id="DUZY01000008">
    <property type="protein sequence ID" value="DAD48753.1"/>
    <property type="molecule type" value="Genomic_DNA"/>
</dbReference>
<evidence type="ECO:0000313" key="1">
    <source>
        <dbReference type="EMBL" id="DAD48753.1"/>
    </source>
</evidence>
<accession>A0A822ZUV6</accession>
<comment type="caution">
    <text evidence="1">The sequence shown here is derived from an EMBL/GenBank/DDBJ whole genome shotgun (WGS) entry which is preliminary data.</text>
</comment>
<dbReference type="Proteomes" id="UP000607653">
    <property type="component" value="Unassembled WGS sequence"/>
</dbReference>
<keyword evidence="2" id="KW-1185">Reference proteome</keyword>
<proteinExistence type="predicted"/>
<organism evidence="1 2">
    <name type="scientific">Nelumbo nucifera</name>
    <name type="common">Sacred lotus</name>
    <dbReference type="NCBI Taxonomy" id="4432"/>
    <lineage>
        <taxon>Eukaryota</taxon>
        <taxon>Viridiplantae</taxon>
        <taxon>Streptophyta</taxon>
        <taxon>Embryophyta</taxon>
        <taxon>Tracheophyta</taxon>
        <taxon>Spermatophyta</taxon>
        <taxon>Magnoliopsida</taxon>
        <taxon>Proteales</taxon>
        <taxon>Nelumbonaceae</taxon>
        <taxon>Nelumbo</taxon>
    </lineage>
</organism>
<reference evidence="1 2" key="1">
    <citation type="journal article" date="2020" name="Mol. Biol. Evol.">
        <title>Distinct Expression and Methylation Patterns for Genes with Different Fates following a Single Whole-Genome Duplication in Flowering Plants.</title>
        <authorList>
            <person name="Shi T."/>
            <person name="Rahmani R.S."/>
            <person name="Gugger P.F."/>
            <person name="Wang M."/>
            <person name="Li H."/>
            <person name="Zhang Y."/>
            <person name="Li Z."/>
            <person name="Wang Q."/>
            <person name="Van de Peer Y."/>
            <person name="Marchal K."/>
            <person name="Chen J."/>
        </authorList>
    </citation>
    <scope>NUCLEOTIDE SEQUENCE [LARGE SCALE GENOMIC DNA]</scope>
    <source>
        <tissue evidence="1">Leaf</tissue>
    </source>
</reference>
<name>A0A822ZUV6_NELNU</name>